<dbReference type="Pfam" id="PF00724">
    <property type="entry name" value="Oxidored_FMN"/>
    <property type="match status" value="1"/>
</dbReference>
<evidence type="ECO:0000313" key="7">
    <source>
        <dbReference type="EMBL" id="CAA9348252.1"/>
    </source>
</evidence>
<evidence type="ECO:0000256" key="4">
    <source>
        <dbReference type="ARBA" id="ARBA00022857"/>
    </source>
</evidence>
<evidence type="ECO:0000259" key="6">
    <source>
        <dbReference type="Pfam" id="PF00724"/>
    </source>
</evidence>
<evidence type="ECO:0000256" key="3">
    <source>
        <dbReference type="ARBA" id="ARBA00022643"/>
    </source>
</evidence>
<dbReference type="EC" id="1.3.1.34" evidence="7"/>
<dbReference type="AlphaFoldDB" id="A0A6J4M3Y6"/>
<evidence type="ECO:0000256" key="1">
    <source>
        <dbReference type="ARBA" id="ARBA00001917"/>
    </source>
</evidence>
<accession>A0A6J4M3Y6</accession>
<dbReference type="InterPro" id="IPR001155">
    <property type="entry name" value="OxRdtase_FMN_N"/>
</dbReference>
<dbReference type="InterPro" id="IPR013785">
    <property type="entry name" value="Aldolase_TIM"/>
</dbReference>
<keyword evidence="4" id="KW-0521">NADP</keyword>
<protein>
    <submittedName>
        <fullName evidence="7">2,4-dienoyl-CoA reductase [NADPH]</fullName>
        <ecNumber evidence="7">1.3.1.34</ecNumber>
    </submittedName>
</protein>
<dbReference type="Gene3D" id="3.20.20.70">
    <property type="entry name" value="Aldolase class I"/>
    <property type="match status" value="1"/>
</dbReference>
<evidence type="ECO:0000256" key="2">
    <source>
        <dbReference type="ARBA" id="ARBA00022630"/>
    </source>
</evidence>
<keyword evidence="3" id="KW-0288">FMN</keyword>
<keyword evidence="2" id="KW-0285">Flavoprotein</keyword>
<gene>
    <name evidence="7" type="ORF">AVDCRST_MAG90-2295</name>
</gene>
<dbReference type="PANTHER" id="PTHR43303">
    <property type="entry name" value="NADPH DEHYDROGENASE C23G7.10C-RELATED"/>
    <property type="match status" value="1"/>
</dbReference>
<feature type="domain" description="NADH:flavin oxidoreductase/NADH oxidase N-terminal" evidence="6">
    <location>
        <begin position="5"/>
        <end position="341"/>
    </location>
</feature>
<dbReference type="GO" id="GO:0008670">
    <property type="term" value="F:2,4-dienoyl-CoA reductase (NADPH) activity"/>
    <property type="evidence" value="ECO:0007669"/>
    <property type="project" value="UniProtKB-EC"/>
</dbReference>
<evidence type="ECO:0000256" key="5">
    <source>
        <dbReference type="ARBA" id="ARBA00023002"/>
    </source>
</evidence>
<dbReference type="SUPFAM" id="SSF51395">
    <property type="entry name" value="FMN-linked oxidoreductases"/>
    <property type="match status" value="1"/>
</dbReference>
<dbReference type="GO" id="GO:0010181">
    <property type="term" value="F:FMN binding"/>
    <property type="evidence" value="ECO:0007669"/>
    <property type="project" value="InterPro"/>
</dbReference>
<keyword evidence="5 7" id="KW-0560">Oxidoreductase</keyword>
<proteinExistence type="predicted"/>
<dbReference type="InterPro" id="IPR044152">
    <property type="entry name" value="YqjM-like"/>
</dbReference>
<dbReference type="GO" id="GO:0050661">
    <property type="term" value="F:NADP binding"/>
    <property type="evidence" value="ECO:0007669"/>
    <property type="project" value="InterPro"/>
</dbReference>
<dbReference type="PANTHER" id="PTHR43303:SF4">
    <property type="entry name" value="NADPH DEHYDROGENASE C23G7.10C-RELATED"/>
    <property type="match status" value="1"/>
</dbReference>
<name>A0A6J4M3Y6_9HYPH</name>
<dbReference type="GO" id="GO:0003959">
    <property type="term" value="F:NADPH dehydrogenase activity"/>
    <property type="evidence" value="ECO:0007669"/>
    <property type="project" value="InterPro"/>
</dbReference>
<dbReference type="EMBL" id="CADCUC010000458">
    <property type="protein sequence ID" value="CAA9348252.1"/>
    <property type="molecule type" value="Genomic_DNA"/>
</dbReference>
<dbReference type="CDD" id="cd02932">
    <property type="entry name" value="OYE_YqiM_FMN"/>
    <property type="match status" value="1"/>
</dbReference>
<reference evidence="7" key="1">
    <citation type="submission" date="2020-02" db="EMBL/GenBank/DDBJ databases">
        <authorList>
            <person name="Meier V. D."/>
        </authorList>
    </citation>
    <scope>NUCLEOTIDE SEQUENCE</scope>
    <source>
        <strain evidence="7">AVDCRST_MAG90</strain>
    </source>
</reference>
<comment type="cofactor">
    <cofactor evidence="1">
        <name>FMN</name>
        <dbReference type="ChEBI" id="CHEBI:58210"/>
    </cofactor>
</comment>
<organism evidence="7">
    <name type="scientific">uncultured Microvirga sp</name>
    <dbReference type="NCBI Taxonomy" id="412392"/>
    <lineage>
        <taxon>Bacteria</taxon>
        <taxon>Pseudomonadati</taxon>
        <taxon>Pseudomonadota</taxon>
        <taxon>Alphaproteobacteria</taxon>
        <taxon>Hyphomicrobiales</taxon>
        <taxon>Methylobacteriaceae</taxon>
        <taxon>Microvirga</taxon>
        <taxon>environmental samples</taxon>
    </lineage>
</organism>
<sequence>MTPHLFTPLALGPVPLPNRIAVAPMCQYSAADGCALDWHMQHLMTLAMSGAGLVMLEATAVERAGRITHGCLGLYSDDNERALGRVLAAARAAALPGTRFGIQISHAGRKGSAQRPWEGGRALVGDDDPWSTQAPSALPFDEDWPVPDVLTDADIARIRDAFIQAARRAARLGIEVIELHMAHGYLMHQFQSPLSNRRDDRWGGDVARRSAFALSIARAVRDAAPKDMAVGARITGTDWTEDGITPDDAAAFARALKENGLDFACVTSGGVALKAKIPLGPGYQVPLAAKVRRESGILTRAVGLIADPHQAEAILARGEADQVALARAFLDNPRWGWHAAETLGVELAYPPQYARAKAAVWPGAKIARAEIARAGEDVSPERLRA</sequence>